<feature type="transmembrane region" description="Helical" evidence="7">
    <location>
        <begin position="81"/>
        <end position="102"/>
    </location>
</feature>
<keyword evidence="5 7" id="KW-1133">Transmembrane helix</keyword>
<dbReference type="Proteomes" id="UP000735302">
    <property type="component" value="Unassembled WGS sequence"/>
</dbReference>
<evidence type="ECO:0000256" key="6">
    <source>
        <dbReference type="ARBA" id="ARBA00023136"/>
    </source>
</evidence>
<comment type="caution">
    <text evidence="9">The sequence shown here is derived from an EMBL/GenBank/DDBJ whole genome shotgun (WGS) entry which is preliminary data.</text>
</comment>
<feature type="transmembrane region" description="Helical" evidence="7">
    <location>
        <begin position="261"/>
        <end position="284"/>
    </location>
</feature>
<evidence type="ECO:0000313" key="9">
    <source>
        <dbReference type="EMBL" id="GFO02449.1"/>
    </source>
</evidence>
<feature type="transmembrane region" description="Helical" evidence="7">
    <location>
        <begin position="235"/>
        <end position="254"/>
    </location>
</feature>
<dbReference type="InterPro" id="IPR011701">
    <property type="entry name" value="MFS"/>
</dbReference>
<dbReference type="InterPro" id="IPR020846">
    <property type="entry name" value="MFS_dom"/>
</dbReference>
<dbReference type="Pfam" id="PF07690">
    <property type="entry name" value="MFS_1"/>
    <property type="match status" value="1"/>
</dbReference>
<dbReference type="Gene3D" id="1.20.1250.20">
    <property type="entry name" value="MFS general substrate transporter like domains"/>
    <property type="match status" value="1"/>
</dbReference>
<evidence type="ECO:0000256" key="5">
    <source>
        <dbReference type="ARBA" id="ARBA00022989"/>
    </source>
</evidence>
<dbReference type="Pfam" id="PF00083">
    <property type="entry name" value="Sugar_tr"/>
    <property type="match status" value="1"/>
</dbReference>
<accession>A0AAV4A442</accession>
<name>A0AAV4A442_9GAST</name>
<dbReference type="GO" id="GO:0016020">
    <property type="term" value="C:membrane"/>
    <property type="evidence" value="ECO:0007669"/>
    <property type="project" value="UniProtKB-SubCell"/>
</dbReference>
<evidence type="ECO:0000256" key="2">
    <source>
        <dbReference type="ARBA" id="ARBA00008335"/>
    </source>
</evidence>
<feature type="transmembrane region" description="Helical" evidence="7">
    <location>
        <begin position="21"/>
        <end position="39"/>
    </location>
</feature>
<feature type="domain" description="Major facilitator superfamily (MFS) profile" evidence="8">
    <location>
        <begin position="1"/>
        <end position="350"/>
    </location>
</feature>
<proteinExistence type="inferred from homology"/>
<dbReference type="EMBL" id="BLXT01003580">
    <property type="protein sequence ID" value="GFO02449.1"/>
    <property type="molecule type" value="Genomic_DNA"/>
</dbReference>
<evidence type="ECO:0000313" key="10">
    <source>
        <dbReference type="Proteomes" id="UP000735302"/>
    </source>
</evidence>
<dbReference type="PROSITE" id="PS50850">
    <property type="entry name" value="MFS"/>
    <property type="match status" value="1"/>
</dbReference>
<gene>
    <name evidence="9" type="ORF">PoB_002895400</name>
</gene>
<feature type="transmembrane region" description="Helical" evidence="7">
    <location>
        <begin position="45"/>
        <end position="69"/>
    </location>
</feature>
<evidence type="ECO:0000259" key="8">
    <source>
        <dbReference type="PROSITE" id="PS50850"/>
    </source>
</evidence>
<comment type="subcellular location">
    <subcellularLocation>
        <location evidence="1">Membrane</location>
        <topology evidence="1">Multi-pass membrane protein</topology>
    </subcellularLocation>
</comment>
<keyword evidence="4 7" id="KW-0812">Transmembrane</keyword>
<keyword evidence="3" id="KW-0813">Transport</keyword>
<organism evidence="9 10">
    <name type="scientific">Plakobranchus ocellatus</name>
    <dbReference type="NCBI Taxonomy" id="259542"/>
    <lineage>
        <taxon>Eukaryota</taxon>
        <taxon>Metazoa</taxon>
        <taxon>Spiralia</taxon>
        <taxon>Lophotrochozoa</taxon>
        <taxon>Mollusca</taxon>
        <taxon>Gastropoda</taxon>
        <taxon>Heterobranchia</taxon>
        <taxon>Euthyneura</taxon>
        <taxon>Panpulmonata</taxon>
        <taxon>Sacoglossa</taxon>
        <taxon>Placobranchoidea</taxon>
        <taxon>Plakobranchidae</taxon>
        <taxon>Plakobranchus</taxon>
    </lineage>
</organism>
<feature type="transmembrane region" description="Helical" evidence="7">
    <location>
        <begin position="191"/>
        <end position="215"/>
    </location>
</feature>
<feature type="transmembrane region" description="Helical" evidence="7">
    <location>
        <begin position="108"/>
        <end position="125"/>
    </location>
</feature>
<evidence type="ECO:0000256" key="1">
    <source>
        <dbReference type="ARBA" id="ARBA00004141"/>
    </source>
</evidence>
<keyword evidence="10" id="KW-1185">Reference proteome</keyword>
<dbReference type="AlphaFoldDB" id="A0AAV4A442"/>
<sequence>MTGMLLGSSFWGAVTDKYGRKTALTLAAILIGYFGFLSAFSPMYIWMAICRFLVGCSLAALPQTVVLYAEYLPMKARTGGLLLLAGYWAIGATFEVILAMLVMPTLGWRYLMAFSAMPVVFFPIFNRWMPESARFYLACGRYKEADAMLQMVAKDNRKPMLEGRLSSVDVTMVERGRVKDMLKPPHRTLSCLLNCLWFVGGLLYHGIALLLPTLLNKPDGCHGLLVAYVFMQYLGRKPSLAITNLLFAACLFICNICMTRLYLTGLMFVARAMIAGAFQSLFIYTAESYPTNIRAIGMGVAAGTAKVGSLITPFIAQVLIGYSAHLTFTLYGVMAVIAAVIALFLPFETLGRAMVVSSIGLKSGRERW</sequence>
<evidence type="ECO:0000256" key="3">
    <source>
        <dbReference type="ARBA" id="ARBA00022448"/>
    </source>
</evidence>
<dbReference type="SUPFAM" id="SSF103473">
    <property type="entry name" value="MFS general substrate transporter"/>
    <property type="match status" value="1"/>
</dbReference>
<comment type="similarity">
    <text evidence="2">Belongs to the major facilitator superfamily.</text>
</comment>
<dbReference type="InterPro" id="IPR005828">
    <property type="entry name" value="MFS_sugar_transport-like"/>
</dbReference>
<keyword evidence="6 7" id="KW-0472">Membrane</keyword>
<dbReference type="PANTHER" id="PTHR23511:SF5">
    <property type="entry name" value="MAJOR FACILITATOR-TYPE TRANSPORTER HXNZ-RELATED"/>
    <property type="match status" value="1"/>
</dbReference>
<reference evidence="9 10" key="1">
    <citation type="journal article" date="2021" name="Elife">
        <title>Chloroplast acquisition without the gene transfer in kleptoplastic sea slugs, Plakobranchus ocellatus.</title>
        <authorList>
            <person name="Maeda T."/>
            <person name="Takahashi S."/>
            <person name="Yoshida T."/>
            <person name="Shimamura S."/>
            <person name="Takaki Y."/>
            <person name="Nagai Y."/>
            <person name="Toyoda A."/>
            <person name="Suzuki Y."/>
            <person name="Arimoto A."/>
            <person name="Ishii H."/>
            <person name="Satoh N."/>
            <person name="Nishiyama T."/>
            <person name="Hasebe M."/>
            <person name="Maruyama T."/>
            <person name="Minagawa J."/>
            <person name="Obokata J."/>
            <person name="Shigenobu S."/>
        </authorList>
    </citation>
    <scope>NUCLEOTIDE SEQUENCE [LARGE SCALE GENOMIC DNA]</scope>
</reference>
<protein>
    <submittedName>
        <fullName evidence="9">Synaptic vesicle 2-related protein</fullName>
    </submittedName>
</protein>
<evidence type="ECO:0000256" key="4">
    <source>
        <dbReference type="ARBA" id="ARBA00022692"/>
    </source>
</evidence>
<evidence type="ECO:0000256" key="7">
    <source>
        <dbReference type="SAM" id="Phobius"/>
    </source>
</evidence>
<feature type="transmembrane region" description="Helical" evidence="7">
    <location>
        <begin position="328"/>
        <end position="347"/>
    </location>
</feature>
<dbReference type="GO" id="GO:0022857">
    <property type="term" value="F:transmembrane transporter activity"/>
    <property type="evidence" value="ECO:0007669"/>
    <property type="project" value="InterPro"/>
</dbReference>
<dbReference type="InterPro" id="IPR036259">
    <property type="entry name" value="MFS_trans_sf"/>
</dbReference>
<feature type="transmembrane region" description="Helical" evidence="7">
    <location>
        <begin position="296"/>
        <end position="316"/>
    </location>
</feature>
<dbReference type="PANTHER" id="PTHR23511">
    <property type="entry name" value="SYNAPTIC VESICLE GLYCOPROTEIN 2"/>
    <property type="match status" value="1"/>
</dbReference>